<feature type="signal peptide" evidence="5">
    <location>
        <begin position="1"/>
        <end position="19"/>
    </location>
</feature>
<dbReference type="PROSITE" id="PS51257">
    <property type="entry name" value="PROKAR_LIPOPROTEIN"/>
    <property type="match status" value="1"/>
</dbReference>
<dbReference type="RefSeq" id="WP_386061453.1">
    <property type="nucleotide sequence ID" value="NZ_JBHTKL010000005.1"/>
</dbReference>
<evidence type="ECO:0000313" key="7">
    <source>
        <dbReference type="EMBL" id="MFD1020231.1"/>
    </source>
</evidence>
<evidence type="ECO:0000256" key="3">
    <source>
        <dbReference type="ARBA" id="ARBA00023004"/>
    </source>
</evidence>
<dbReference type="EMBL" id="JBHTKL010000005">
    <property type="protein sequence ID" value="MFD1020231.1"/>
    <property type="molecule type" value="Genomic_DNA"/>
</dbReference>
<dbReference type="InterPro" id="IPR036909">
    <property type="entry name" value="Cyt_c-like_dom_sf"/>
</dbReference>
<sequence>MWKNKWLIALLLLIIAAFAACSNNSESKFDTPNNFKSTLDELDPDDPMTEEILYGEELMYNTNTMLAEEVGNELSCTSCHANGGISNTNSFMGVSGEFPVYRPRSDTIFTLEDRINGCMQRSMNGEKLDHDSREMRAMVAYMTHLSKGAEQNGDAMETLQTPSFDTVPEPDVTSGEELYETKGCITCHAADGAGRSPNSGPALWGDGSFNDGAGMGRLSKAAGYIQTNMPKGEENTLTKQEAADLAAYILSHERPVWDDHENDWPNGDGPPDIITQDRREQIRAGTFDWSEIENVVPKN</sequence>
<dbReference type="PROSITE" id="PS51007">
    <property type="entry name" value="CYTC"/>
    <property type="match status" value="1"/>
</dbReference>
<evidence type="ECO:0000256" key="2">
    <source>
        <dbReference type="ARBA" id="ARBA00022723"/>
    </source>
</evidence>
<proteinExistence type="predicted"/>
<dbReference type="Gene3D" id="1.10.760.10">
    <property type="entry name" value="Cytochrome c-like domain"/>
    <property type="match status" value="2"/>
</dbReference>
<dbReference type="InterPro" id="IPR009056">
    <property type="entry name" value="Cyt_c-like_dom"/>
</dbReference>
<organism evidence="7 8">
    <name type="scientific">Thalassobacillus hwangdonensis</name>
    <dbReference type="NCBI Taxonomy" id="546108"/>
    <lineage>
        <taxon>Bacteria</taxon>
        <taxon>Bacillati</taxon>
        <taxon>Bacillota</taxon>
        <taxon>Bacilli</taxon>
        <taxon>Bacillales</taxon>
        <taxon>Bacillaceae</taxon>
        <taxon>Thalassobacillus</taxon>
    </lineage>
</organism>
<keyword evidence="3 4" id="KW-0408">Iron</keyword>
<dbReference type="InterPro" id="IPR051459">
    <property type="entry name" value="Cytochrome_c-type_DH"/>
</dbReference>
<evidence type="ECO:0000313" key="8">
    <source>
        <dbReference type="Proteomes" id="UP001596990"/>
    </source>
</evidence>
<feature type="chain" id="PRO_5045890055" evidence="5">
    <location>
        <begin position="20"/>
        <end position="299"/>
    </location>
</feature>
<reference evidence="8" key="1">
    <citation type="journal article" date="2019" name="Int. J. Syst. Evol. Microbiol.">
        <title>The Global Catalogue of Microorganisms (GCM) 10K type strain sequencing project: providing services to taxonomists for standard genome sequencing and annotation.</title>
        <authorList>
            <consortium name="The Broad Institute Genomics Platform"/>
            <consortium name="The Broad Institute Genome Sequencing Center for Infectious Disease"/>
            <person name="Wu L."/>
            <person name="Ma J."/>
        </authorList>
    </citation>
    <scope>NUCLEOTIDE SEQUENCE [LARGE SCALE GENOMIC DNA]</scope>
    <source>
        <strain evidence="8">CCUG 56607</strain>
    </source>
</reference>
<keyword evidence="2 4" id="KW-0479">Metal-binding</keyword>
<comment type="caution">
    <text evidence="7">The sequence shown here is derived from an EMBL/GenBank/DDBJ whole genome shotgun (WGS) entry which is preliminary data.</text>
</comment>
<dbReference type="Proteomes" id="UP001596990">
    <property type="component" value="Unassembled WGS sequence"/>
</dbReference>
<dbReference type="SUPFAM" id="SSF46626">
    <property type="entry name" value="Cytochrome c"/>
    <property type="match status" value="2"/>
</dbReference>
<protein>
    <submittedName>
        <fullName evidence="7">C-type cytochrome</fullName>
    </submittedName>
</protein>
<evidence type="ECO:0000259" key="6">
    <source>
        <dbReference type="PROSITE" id="PS51007"/>
    </source>
</evidence>
<evidence type="ECO:0000256" key="5">
    <source>
        <dbReference type="SAM" id="SignalP"/>
    </source>
</evidence>
<dbReference type="PANTHER" id="PTHR35008">
    <property type="entry name" value="BLL4482 PROTEIN-RELATED"/>
    <property type="match status" value="1"/>
</dbReference>
<evidence type="ECO:0000256" key="4">
    <source>
        <dbReference type="PROSITE-ProRule" id="PRU00433"/>
    </source>
</evidence>
<keyword evidence="5" id="KW-0732">Signal</keyword>
<keyword evidence="8" id="KW-1185">Reference proteome</keyword>
<feature type="domain" description="Cytochrome c" evidence="6">
    <location>
        <begin position="170"/>
        <end position="253"/>
    </location>
</feature>
<dbReference type="Pfam" id="PF00034">
    <property type="entry name" value="Cytochrom_C"/>
    <property type="match status" value="1"/>
</dbReference>
<evidence type="ECO:0000256" key="1">
    <source>
        <dbReference type="ARBA" id="ARBA00022617"/>
    </source>
</evidence>
<dbReference type="PANTHER" id="PTHR35008:SF4">
    <property type="entry name" value="BLL4482 PROTEIN"/>
    <property type="match status" value="1"/>
</dbReference>
<dbReference type="Pfam" id="PF21342">
    <property type="entry name" value="SoxA-TsdA_cyt-c"/>
    <property type="match status" value="1"/>
</dbReference>
<name>A0ABW3L352_9BACI</name>
<gene>
    <name evidence="7" type="ORF">ACFQ2J_13670</name>
</gene>
<keyword evidence="1 4" id="KW-0349">Heme</keyword>
<accession>A0ABW3L352</accession>